<organism evidence="3 4">
    <name type="scientific">Steinernema glaseri</name>
    <dbReference type="NCBI Taxonomy" id="37863"/>
    <lineage>
        <taxon>Eukaryota</taxon>
        <taxon>Metazoa</taxon>
        <taxon>Ecdysozoa</taxon>
        <taxon>Nematoda</taxon>
        <taxon>Chromadorea</taxon>
        <taxon>Rhabditida</taxon>
        <taxon>Tylenchina</taxon>
        <taxon>Panagrolaimomorpha</taxon>
        <taxon>Strongyloidoidea</taxon>
        <taxon>Steinernematidae</taxon>
        <taxon>Steinernema</taxon>
    </lineage>
</organism>
<accession>A0A1I7XYT5</accession>
<evidence type="ECO:0000313" key="3">
    <source>
        <dbReference type="Proteomes" id="UP000095287"/>
    </source>
</evidence>
<sequence>MSSSDEEDAFNVKALMRKQKKKAAAASKPVVSADFSCELDDMLIEEAVAFNVPQKTEDDDLRSSDEEFANMTALEKIRLKKKRRAEKAKPIEKKAPIVSAGSSSEDEEKPTLRRGTRNRKRTSCDRSTSSDENDNTVPQPKKRSPNKDEEEENDDEICVLSTSIATVSCDVPKPAEIVLEDDDDIDVRYLVKDFSDKAIASFFFPANAKVNDIQEKFKDKLDPSLPYLYFFTDALDPINPENTPIEMGWDLSEIITLRIRQSSQISFHLAEKQKPQELPADAPLDNKEDGRILIKFQVKDKHKPFKILIDPADTFGKIKADFCKEHQMDVSKCFLIFDNERVQDAQTPNDYEMEKNDCVDVHIN</sequence>
<dbReference type="CDD" id="cd01763">
    <property type="entry name" value="Ubl_SUMO_like"/>
    <property type="match status" value="1"/>
</dbReference>
<name>A0A1I7XYT5_9BILA</name>
<dbReference type="InterPro" id="IPR000626">
    <property type="entry name" value="Ubiquitin-like_dom"/>
</dbReference>
<keyword evidence="3" id="KW-1185">Reference proteome</keyword>
<dbReference type="AlphaFoldDB" id="A0A1I7XYT5"/>
<proteinExistence type="predicted"/>
<dbReference type="Gene3D" id="3.10.20.90">
    <property type="entry name" value="Phosphatidylinositol 3-kinase Catalytic Subunit, Chain A, domain 1"/>
    <property type="match status" value="1"/>
</dbReference>
<dbReference type="SUPFAM" id="SSF54236">
    <property type="entry name" value="Ubiquitin-like"/>
    <property type="match status" value="1"/>
</dbReference>
<evidence type="ECO:0000256" key="1">
    <source>
        <dbReference type="SAM" id="MobiDB-lite"/>
    </source>
</evidence>
<evidence type="ECO:0000313" key="4">
    <source>
        <dbReference type="WBParaSite" id="L893_g10856.t1"/>
    </source>
</evidence>
<dbReference type="PROSITE" id="PS50053">
    <property type="entry name" value="UBIQUITIN_2"/>
    <property type="match status" value="1"/>
</dbReference>
<dbReference type="Proteomes" id="UP000095287">
    <property type="component" value="Unplaced"/>
</dbReference>
<dbReference type="InterPro" id="IPR029071">
    <property type="entry name" value="Ubiquitin-like_domsf"/>
</dbReference>
<reference evidence="4" key="1">
    <citation type="submission" date="2016-11" db="UniProtKB">
        <authorList>
            <consortium name="WormBaseParasite"/>
        </authorList>
    </citation>
    <scope>IDENTIFICATION</scope>
</reference>
<evidence type="ECO:0000259" key="2">
    <source>
        <dbReference type="PROSITE" id="PS50053"/>
    </source>
</evidence>
<feature type="domain" description="Ubiquitin-like" evidence="2">
    <location>
        <begin position="292"/>
        <end position="364"/>
    </location>
</feature>
<dbReference type="WBParaSite" id="L893_g10856.t1">
    <property type="protein sequence ID" value="L893_g10856.t1"/>
    <property type="gene ID" value="L893_g10856"/>
</dbReference>
<protein>
    <submittedName>
        <fullName evidence="4">Ubiquitin-like domain-containing protein</fullName>
    </submittedName>
</protein>
<dbReference type="Pfam" id="PF11976">
    <property type="entry name" value="Rad60-SLD"/>
    <property type="match status" value="1"/>
</dbReference>
<dbReference type="InterPro" id="IPR022617">
    <property type="entry name" value="Rad60/SUMO-like_dom"/>
</dbReference>
<feature type="region of interest" description="Disordered" evidence="1">
    <location>
        <begin position="51"/>
        <end position="155"/>
    </location>
</feature>
<feature type="compositionally biased region" description="Basic residues" evidence="1">
    <location>
        <begin position="112"/>
        <end position="121"/>
    </location>
</feature>